<evidence type="ECO:0000313" key="9">
    <source>
        <dbReference type="EMBL" id="TFK44907.1"/>
    </source>
</evidence>
<evidence type="ECO:0000256" key="7">
    <source>
        <dbReference type="SAM" id="MobiDB-lite"/>
    </source>
</evidence>
<dbReference type="Proteomes" id="UP000308652">
    <property type="component" value="Unassembled WGS sequence"/>
</dbReference>
<dbReference type="Pfam" id="PF00170">
    <property type="entry name" value="bZIP_1"/>
    <property type="match status" value="1"/>
</dbReference>
<feature type="compositionally biased region" description="Low complexity" evidence="7">
    <location>
        <begin position="420"/>
        <end position="449"/>
    </location>
</feature>
<name>A0A5C3MJ38_9AGAR</name>
<keyword evidence="2" id="KW-0805">Transcription regulation</keyword>
<dbReference type="AlphaFoldDB" id="A0A5C3MJ38"/>
<dbReference type="InterPro" id="IPR046347">
    <property type="entry name" value="bZIP_sf"/>
</dbReference>
<feature type="domain" description="BZIP" evidence="8">
    <location>
        <begin position="172"/>
        <end position="214"/>
    </location>
</feature>
<proteinExistence type="predicted"/>
<dbReference type="InterPro" id="IPR051882">
    <property type="entry name" value="ATF_bZIP_TF"/>
</dbReference>
<dbReference type="SUPFAM" id="SSF57959">
    <property type="entry name" value="Leucine zipper domain"/>
    <property type="match status" value="1"/>
</dbReference>
<dbReference type="PANTHER" id="PTHR46164:SF3">
    <property type="entry name" value="ATF6, ISOFORM C"/>
    <property type="match status" value="1"/>
</dbReference>
<evidence type="ECO:0000256" key="6">
    <source>
        <dbReference type="SAM" id="Coils"/>
    </source>
</evidence>
<gene>
    <name evidence="9" type="ORF">BDQ12DRAFT_621381</name>
</gene>
<feature type="region of interest" description="Disordered" evidence="7">
    <location>
        <begin position="103"/>
        <end position="154"/>
    </location>
</feature>
<protein>
    <recommendedName>
        <fullName evidence="8">BZIP domain-containing protein</fullName>
    </recommendedName>
</protein>
<evidence type="ECO:0000256" key="3">
    <source>
        <dbReference type="ARBA" id="ARBA00023125"/>
    </source>
</evidence>
<accession>A0A5C3MJ38</accession>
<dbReference type="Gene3D" id="1.20.5.170">
    <property type="match status" value="1"/>
</dbReference>
<reference evidence="9 10" key="1">
    <citation type="journal article" date="2019" name="Nat. Ecol. Evol.">
        <title>Megaphylogeny resolves global patterns of mushroom evolution.</title>
        <authorList>
            <person name="Varga T."/>
            <person name="Krizsan K."/>
            <person name="Foldi C."/>
            <person name="Dima B."/>
            <person name="Sanchez-Garcia M."/>
            <person name="Sanchez-Ramirez S."/>
            <person name="Szollosi G.J."/>
            <person name="Szarkandi J.G."/>
            <person name="Papp V."/>
            <person name="Albert L."/>
            <person name="Andreopoulos W."/>
            <person name="Angelini C."/>
            <person name="Antonin V."/>
            <person name="Barry K.W."/>
            <person name="Bougher N.L."/>
            <person name="Buchanan P."/>
            <person name="Buyck B."/>
            <person name="Bense V."/>
            <person name="Catcheside P."/>
            <person name="Chovatia M."/>
            <person name="Cooper J."/>
            <person name="Damon W."/>
            <person name="Desjardin D."/>
            <person name="Finy P."/>
            <person name="Geml J."/>
            <person name="Haridas S."/>
            <person name="Hughes K."/>
            <person name="Justo A."/>
            <person name="Karasinski D."/>
            <person name="Kautmanova I."/>
            <person name="Kiss B."/>
            <person name="Kocsube S."/>
            <person name="Kotiranta H."/>
            <person name="LaButti K.M."/>
            <person name="Lechner B.E."/>
            <person name="Liimatainen K."/>
            <person name="Lipzen A."/>
            <person name="Lukacs Z."/>
            <person name="Mihaltcheva S."/>
            <person name="Morgado L.N."/>
            <person name="Niskanen T."/>
            <person name="Noordeloos M.E."/>
            <person name="Ohm R.A."/>
            <person name="Ortiz-Santana B."/>
            <person name="Ovrebo C."/>
            <person name="Racz N."/>
            <person name="Riley R."/>
            <person name="Savchenko A."/>
            <person name="Shiryaev A."/>
            <person name="Soop K."/>
            <person name="Spirin V."/>
            <person name="Szebenyi C."/>
            <person name="Tomsovsky M."/>
            <person name="Tulloss R.E."/>
            <person name="Uehling J."/>
            <person name="Grigoriev I.V."/>
            <person name="Vagvolgyi C."/>
            <person name="Papp T."/>
            <person name="Martin F.M."/>
            <person name="Miettinen O."/>
            <person name="Hibbett D.S."/>
            <person name="Nagy L.G."/>
        </authorList>
    </citation>
    <scope>NUCLEOTIDE SEQUENCE [LARGE SCALE GENOMIC DNA]</scope>
    <source>
        <strain evidence="9 10">CBS 166.37</strain>
    </source>
</reference>
<evidence type="ECO:0000256" key="1">
    <source>
        <dbReference type="ARBA" id="ARBA00004167"/>
    </source>
</evidence>
<evidence type="ECO:0000259" key="8">
    <source>
        <dbReference type="PROSITE" id="PS50217"/>
    </source>
</evidence>
<dbReference type="CDD" id="cd14812">
    <property type="entry name" value="bZIP_u3"/>
    <property type="match status" value="1"/>
</dbReference>
<sequence>MSPSNILPLSIPMSQIIASDAPLLSPVSMHDHHWDSQQPLFSPTHDNFFNYYNLPPSPPHSDRSTTADSPIPTARMLKMRMTPDNSCDGEQLCLPTHQLFDFPQVHPPAPPSPALSSSDSMSQRQRSVSIIPSDVSTSAKRSASPAPSVPKKRTVGERINSKDFVPPDVSGLSKREARLVKNRAAAFLSRQRKREEFECMEVRVAELEQENARLLALTQNGNSTSPPKIQSDNELVSEVEQLRAQLAAAKERELELSVKLSKAATKEAPIKIEASETQFPLSSPPRSSSIPSSHRSGASLGLMVLLCALPTLLSMPMHSAAPTSFSIPTPFPASSSAFDFNSYVPNEYDWSRTNGASMMDLSDDDQGRLHHTASASASATRRLEFSGVDSNEFGGLGGLDISFDASPSDDGKIRVRIHPSSSASSRATSPGATYSSSKPEMTSTSSSSSLEMWAGPQSSEPSFQASFSQGSSAVYPTTTSSDDPFLGIGASSDFGLPYAQDPSSMMYTQMNDMSSSLDYGQLSDPAFGIGSDYSINDPTTGGKRRVRIALKSMPAAGGEGGEWEVQIC</sequence>
<keyword evidence="10" id="KW-1185">Reference proteome</keyword>
<dbReference type="PROSITE" id="PS50217">
    <property type="entry name" value="BZIP"/>
    <property type="match status" value="1"/>
</dbReference>
<evidence type="ECO:0000256" key="2">
    <source>
        <dbReference type="ARBA" id="ARBA00023015"/>
    </source>
</evidence>
<feature type="region of interest" description="Disordered" evidence="7">
    <location>
        <begin position="410"/>
        <end position="474"/>
    </location>
</feature>
<dbReference type="GO" id="GO:0005634">
    <property type="term" value="C:nucleus"/>
    <property type="evidence" value="ECO:0007669"/>
    <property type="project" value="TreeGrafter"/>
</dbReference>
<dbReference type="OrthoDB" id="674948at2759"/>
<comment type="subcellular location">
    <subcellularLocation>
        <location evidence="1">Membrane</location>
        <topology evidence="1">Single-pass membrane protein</topology>
    </subcellularLocation>
</comment>
<feature type="compositionally biased region" description="Low complexity" evidence="7">
    <location>
        <begin position="114"/>
        <end position="129"/>
    </location>
</feature>
<feature type="compositionally biased region" description="Low complexity" evidence="7">
    <location>
        <begin position="280"/>
        <end position="294"/>
    </location>
</feature>
<organism evidence="9 10">
    <name type="scientific">Crucibulum laeve</name>
    <dbReference type="NCBI Taxonomy" id="68775"/>
    <lineage>
        <taxon>Eukaryota</taxon>
        <taxon>Fungi</taxon>
        <taxon>Dikarya</taxon>
        <taxon>Basidiomycota</taxon>
        <taxon>Agaricomycotina</taxon>
        <taxon>Agaricomycetes</taxon>
        <taxon>Agaricomycetidae</taxon>
        <taxon>Agaricales</taxon>
        <taxon>Agaricineae</taxon>
        <taxon>Nidulariaceae</taxon>
        <taxon>Crucibulum</taxon>
    </lineage>
</organism>
<dbReference type="SMART" id="SM00338">
    <property type="entry name" value="BRLZ"/>
    <property type="match status" value="1"/>
</dbReference>
<dbReference type="GO" id="GO:0030968">
    <property type="term" value="P:endoplasmic reticulum unfolded protein response"/>
    <property type="evidence" value="ECO:0007669"/>
    <property type="project" value="TreeGrafter"/>
</dbReference>
<keyword evidence="4" id="KW-0804">Transcription</keyword>
<dbReference type="EMBL" id="ML213590">
    <property type="protein sequence ID" value="TFK44907.1"/>
    <property type="molecule type" value="Genomic_DNA"/>
</dbReference>
<evidence type="ECO:0000256" key="4">
    <source>
        <dbReference type="ARBA" id="ARBA00023163"/>
    </source>
</evidence>
<dbReference type="InterPro" id="IPR004827">
    <property type="entry name" value="bZIP"/>
</dbReference>
<evidence type="ECO:0000313" key="10">
    <source>
        <dbReference type="Proteomes" id="UP000308652"/>
    </source>
</evidence>
<feature type="coiled-coil region" evidence="6">
    <location>
        <begin position="190"/>
        <end position="259"/>
    </location>
</feature>
<feature type="compositionally biased region" description="Low complexity" evidence="7">
    <location>
        <begin position="462"/>
        <end position="473"/>
    </location>
</feature>
<dbReference type="GO" id="GO:0000981">
    <property type="term" value="F:DNA-binding transcription factor activity, RNA polymerase II-specific"/>
    <property type="evidence" value="ECO:0007669"/>
    <property type="project" value="TreeGrafter"/>
</dbReference>
<evidence type="ECO:0000256" key="5">
    <source>
        <dbReference type="ARBA" id="ARBA00023242"/>
    </source>
</evidence>
<feature type="region of interest" description="Disordered" evidence="7">
    <location>
        <begin position="275"/>
        <end position="294"/>
    </location>
</feature>
<keyword evidence="5" id="KW-0539">Nucleus</keyword>
<dbReference type="GO" id="GO:0016020">
    <property type="term" value="C:membrane"/>
    <property type="evidence" value="ECO:0007669"/>
    <property type="project" value="UniProtKB-SubCell"/>
</dbReference>
<dbReference type="GO" id="GO:0000978">
    <property type="term" value="F:RNA polymerase II cis-regulatory region sequence-specific DNA binding"/>
    <property type="evidence" value="ECO:0007669"/>
    <property type="project" value="TreeGrafter"/>
</dbReference>
<keyword evidence="6" id="KW-0175">Coiled coil</keyword>
<dbReference type="PANTHER" id="PTHR46164">
    <property type="entry name" value="ATF6, ISOFORM C"/>
    <property type="match status" value="1"/>
</dbReference>
<keyword evidence="3" id="KW-0238">DNA-binding</keyword>
<dbReference type="STRING" id="68775.A0A5C3MJ38"/>